<evidence type="ECO:0000313" key="3">
    <source>
        <dbReference type="Proteomes" id="UP000730481"/>
    </source>
</evidence>
<sequence length="288" mass="32131">MVRRFDGFDFWERRCKALELSQTPATKSDIDSEPSLSFETESPKFHSEPTSPVLSQIIWPTIAKPLGSATPTEPIVIRTVSAVHDVRNSMSFSPSLDQNSQSACVLRPGSYEEKEEFLTVIKREGSRTNRDGIIGARRVQSGPSNTRPKRRSPLKLETTNLSGVSRPQQRYSTMPDLPPPSSNISPLDHRHTLGASADCNKCISRETDKAFEALTNALRDKRQDETKHITIIRPSIDCRMPSLKSPKPVRPKVLDGKLLVKPNESNDADSNLTRRDGLEYVGYTSNGM</sequence>
<evidence type="ECO:0000313" key="2">
    <source>
        <dbReference type="EMBL" id="KAF4334976.1"/>
    </source>
</evidence>
<name>A0A9P5DRY5_9HYPO</name>
<evidence type="ECO:0000256" key="1">
    <source>
        <dbReference type="SAM" id="MobiDB-lite"/>
    </source>
</evidence>
<reference evidence="2" key="1">
    <citation type="journal article" date="2017" name="Mycologia">
        <title>Fusarium algeriense, sp. nov., a novel toxigenic crown rot pathogen of durum wheat from Algeria is nested in the Fusarium burgessii species complex.</title>
        <authorList>
            <person name="Laraba I."/>
            <person name="Keddad A."/>
            <person name="Boureghda H."/>
            <person name="Abdallah N."/>
            <person name="Vaughan M.M."/>
            <person name="Proctor R.H."/>
            <person name="Busman M."/>
            <person name="O'Donnell K."/>
        </authorList>
    </citation>
    <scope>NUCLEOTIDE SEQUENCE</scope>
    <source>
        <strain evidence="2">NRRL 25174</strain>
    </source>
</reference>
<protein>
    <submittedName>
        <fullName evidence="2">Uncharacterized protein</fullName>
    </submittedName>
</protein>
<feature type="region of interest" description="Disordered" evidence="1">
    <location>
        <begin position="129"/>
        <end position="177"/>
    </location>
</feature>
<accession>A0A9P5DRY5</accession>
<dbReference type="Proteomes" id="UP000730481">
    <property type="component" value="Unassembled WGS sequence"/>
</dbReference>
<comment type="caution">
    <text evidence="2">The sequence shown here is derived from an EMBL/GenBank/DDBJ whole genome shotgun (WGS) entry which is preliminary data.</text>
</comment>
<keyword evidence="3" id="KW-1185">Reference proteome</keyword>
<gene>
    <name evidence="2" type="ORF">FBEOM_11173</name>
</gene>
<dbReference type="AlphaFoldDB" id="A0A9P5DRY5"/>
<feature type="region of interest" description="Disordered" evidence="1">
    <location>
        <begin position="22"/>
        <end position="50"/>
    </location>
</feature>
<feature type="compositionally biased region" description="Polar residues" evidence="1">
    <location>
        <begin position="157"/>
        <end position="172"/>
    </location>
</feature>
<organism evidence="2 3">
    <name type="scientific">Fusarium beomiforme</name>
    <dbReference type="NCBI Taxonomy" id="44412"/>
    <lineage>
        <taxon>Eukaryota</taxon>
        <taxon>Fungi</taxon>
        <taxon>Dikarya</taxon>
        <taxon>Ascomycota</taxon>
        <taxon>Pezizomycotina</taxon>
        <taxon>Sordariomycetes</taxon>
        <taxon>Hypocreomycetidae</taxon>
        <taxon>Hypocreales</taxon>
        <taxon>Nectriaceae</taxon>
        <taxon>Fusarium</taxon>
        <taxon>Fusarium burgessii species complex</taxon>
    </lineage>
</organism>
<dbReference type="EMBL" id="PVQB02000609">
    <property type="protein sequence ID" value="KAF4334976.1"/>
    <property type="molecule type" value="Genomic_DNA"/>
</dbReference>
<dbReference type="OrthoDB" id="5060653at2759"/>
<proteinExistence type="predicted"/>
<reference evidence="2" key="2">
    <citation type="submission" date="2020-02" db="EMBL/GenBank/DDBJ databases">
        <title>Identification and distribution of gene clusters putatively required for synthesis of sphingolipid metabolism inhibitors in phylogenetically diverse species of the filamentous fungus Fusarium.</title>
        <authorList>
            <person name="Kim H.-S."/>
            <person name="Busman M."/>
            <person name="Brown D.W."/>
            <person name="Divon H."/>
            <person name="Uhlig S."/>
            <person name="Proctor R.H."/>
        </authorList>
    </citation>
    <scope>NUCLEOTIDE SEQUENCE</scope>
    <source>
        <strain evidence="2">NRRL 25174</strain>
    </source>
</reference>